<evidence type="ECO:0000256" key="3">
    <source>
        <dbReference type="ARBA" id="ARBA00022776"/>
    </source>
</evidence>
<dbReference type="OrthoDB" id="436262at2759"/>
<dbReference type="GO" id="GO:0000779">
    <property type="term" value="C:condensed chromosome, centromeric region"/>
    <property type="evidence" value="ECO:0007669"/>
    <property type="project" value="TreeGrafter"/>
</dbReference>
<dbReference type="GO" id="GO:0007076">
    <property type="term" value="P:mitotic chromosome condensation"/>
    <property type="evidence" value="ECO:0007669"/>
    <property type="project" value="InterPro"/>
</dbReference>
<keyword evidence="6" id="KW-0131">Cell cycle</keyword>
<feature type="region of interest" description="Disordered" evidence="7">
    <location>
        <begin position="1191"/>
        <end position="1214"/>
    </location>
</feature>
<dbReference type="InterPro" id="IPR032682">
    <property type="entry name" value="Cnd1_C"/>
</dbReference>
<gene>
    <name evidence="9" type="ORF">FVE85_2145</name>
</gene>
<keyword evidence="10" id="KW-1185">Reference proteome</keyword>
<comment type="subcellular location">
    <subcellularLocation>
        <location evidence="1">Nucleus</location>
    </subcellularLocation>
</comment>
<dbReference type="GO" id="GO:0042393">
    <property type="term" value="F:histone binding"/>
    <property type="evidence" value="ECO:0007669"/>
    <property type="project" value="TreeGrafter"/>
</dbReference>
<evidence type="ECO:0000256" key="5">
    <source>
        <dbReference type="ARBA" id="ARBA00023242"/>
    </source>
</evidence>
<dbReference type="GO" id="GO:0051301">
    <property type="term" value="P:cell division"/>
    <property type="evidence" value="ECO:0007669"/>
    <property type="project" value="UniProtKB-KW"/>
</dbReference>
<dbReference type="GO" id="GO:0000796">
    <property type="term" value="C:condensin complex"/>
    <property type="evidence" value="ECO:0007669"/>
    <property type="project" value="TreeGrafter"/>
</dbReference>
<comment type="caution">
    <text evidence="9">The sequence shown here is derived from an EMBL/GenBank/DDBJ whole genome shotgun (WGS) entry which is preliminary data.</text>
</comment>
<dbReference type="EMBL" id="VRMN01000003">
    <property type="protein sequence ID" value="KAA8495990.1"/>
    <property type="molecule type" value="Genomic_DNA"/>
</dbReference>
<sequence length="1366" mass="149210">MAAFQVPLHFEDLALAGAEETYGVYAVPAAPAASVDELLGLVRGHAQQWWQPLSQDDVAYGSPFGIIYTLLQKFKTLNSPNQQKAIVNLVNDGLRAFTSTPGEQIFSRLDWMESVKIAVFIGTSLCSIAEQGTCHASACLEITTGKPTNKGSKQAWSWGQEERTALLSSLLSVLEITDEAIVRYDVDLEDIHVLVMRMGGLLLESNAMVKDKSAIALLITMLGVLSRRKDHAEELAASLLHIINRVDQRAAIITDVMFNLYAKHGQSRMIDAICAAIGALSQSELVRDSQAARNTGELLAEMAARRADLMAPSLPLLMRHFQGDAYLVRNGLVVVLAHLAIYELRKLREGTVKRANRETEECIEEEENVGLEDSAPKSEQEVHLKRCEAYVGQILERCRDSNAFCRSRTLQMLALLVEEQSLPIVHLKQATEIACGRLEDRAAIVRKNALHLLSSLMRANPFGPTLARSHYEQRRKELQAAVESTSRESSNCSGDIGVDENLEAGENQSTVDQAKALLFYQSAVQFLNCLHGALPKLYLLLRSTNVTDVVEAVQVFVVGLKFGVEGTQPSICRMLVLVLSREKAVQTACVNAYRELLFPSHLVDAVRQNAQFELTNQTVSSHDALSIIRGLISMLNGATSGEVTCIETLMCELQLNCSVFESVLYDILSGKVPQMVEQPSSLQAACLLLGMTRGPSFAASEVRRELLNELICKSSRGATTNDFIMMHHVAQAVSKLFESSLQGQLTRSAPRENFSRLVESMADALCVAATPGIDVTPYLAASEELMNAVYIMSARPHAVLDGVIRRLAKQIAKSMTSQQDVETSRSLMVAQFVFIIGHVAMRELIHVELEVGQLKKKQEAAFTSGTGTNADLEHKMGLSHSLADDSQFEAILSHAEDGLFSNSSPVGKYAPLIVKLASTPSSCEYVQACAVLSLAKMMAAKASFCKAHLQLLFSVLKSSDSSAVRANVAVALGDLAFRFPNMLEPWTISLYGCLEDRDVKVRKNALTVLAHLILNDMIKARGQIVGLALCLEDTDGGIVELARLFFYELARKGGSVIYNSLPDMMSCLTTRPDVSEAQFKSVMKFLIGFLNKDRHIEGTVEKLCLRFRGASSPEEWHRIVYCLGLLPLSERALKRLVDMFRTFADKLHDDHVFGAFMTMCARSSKLHSKSPEARALIEALEFKLDAVRKATSTSSARQATDTAGESGLGTTSMTGANHDMDFLLSSVAQELESMSLDGQTRAAVASARKARRKGSSATPAKNSKGKENVASAATSSKPQMASKSNRQARERPGSKAAPDISLAKLNTQPDSRSSSDSEGCGSSAFSNTPNHRLSVRPESAISRPRSSRAAVAQLRRRIVADSEESE</sequence>
<dbReference type="Pfam" id="PF12717">
    <property type="entry name" value="Cnd1"/>
    <property type="match status" value="1"/>
</dbReference>
<feature type="compositionally biased region" description="Polar residues" evidence="7">
    <location>
        <begin position="1271"/>
        <end position="1285"/>
    </location>
</feature>
<dbReference type="InterPro" id="IPR016024">
    <property type="entry name" value="ARM-type_fold"/>
</dbReference>
<evidence type="ECO:0000256" key="6">
    <source>
        <dbReference type="ARBA" id="ARBA00023306"/>
    </source>
</evidence>
<accession>A0A5J4YYD8</accession>
<dbReference type="GO" id="GO:0005634">
    <property type="term" value="C:nucleus"/>
    <property type="evidence" value="ECO:0007669"/>
    <property type="project" value="UniProtKB-SubCell"/>
</dbReference>
<organism evidence="9 10">
    <name type="scientific">Porphyridium purpureum</name>
    <name type="common">Red alga</name>
    <name type="synonym">Porphyridium cruentum</name>
    <dbReference type="NCBI Taxonomy" id="35688"/>
    <lineage>
        <taxon>Eukaryota</taxon>
        <taxon>Rhodophyta</taxon>
        <taxon>Bangiophyceae</taxon>
        <taxon>Porphyridiales</taxon>
        <taxon>Porphyridiaceae</taxon>
        <taxon>Porphyridium</taxon>
    </lineage>
</organism>
<reference evidence="10" key="1">
    <citation type="journal article" date="2019" name="Nat. Commun.">
        <title>Expansion of phycobilisome linker gene families in mesophilic red algae.</title>
        <authorList>
            <person name="Lee J."/>
            <person name="Kim D."/>
            <person name="Bhattacharya D."/>
            <person name="Yoon H.S."/>
        </authorList>
    </citation>
    <scope>NUCLEOTIDE SEQUENCE [LARGE SCALE GENOMIC DNA]</scope>
    <source>
        <strain evidence="10">CCMP 1328</strain>
    </source>
</reference>
<dbReference type="OMA" id="CPLEKLW"/>
<keyword evidence="4" id="KW-0226">DNA condensation</keyword>
<evidence type="ECO:0000313" key="10">
    <source>
        <dbReference type="Proteomes" id="UP000324585"/>
    </source>
</evidence>
<evidence type="ECO:0000256" key="4">
    <source>
        <dbReference type="ARBA" id="ARBA00023067"/>
    </source>
</evidence>
<evidence type="ECO:0000313" key="9">
    <source>
        <dbReference type="EMBL" id="KAA8495990.1"/>
    </source>
</evidence>
<dbReference type="Gene3D" id="1.25.10.10">
    <property type="entry name" value="Leucine-rich Repeat Variant"/>
    <property type="match status" value="2"/>
</dbReference>
<dbReference type="InterPro" id="IPR011989">
    <property type="entry name" value="ARM-like"/>
</dbReference>
<evidence type="ECO:0000256" key="2">
    <source>
        <dbReference type="ARBA" id="ARBA00022618"/>
    </source>
</evidence>
<feature type="region of interest" description="Disordered" evidence="7">
    <location>
        <begin position="1242"/>
        <end position="1366"/>
    </location>
</feature>
<dbReference type="PANTHER" id="PTHR14222:SF2">
    <property type="entry name" value="CONDENSIN COMPLEX SUBUNIT 1"/>
    <property type="match status" value="1"/>
</dbReference>
<dbReference type="Proteomes" id="UP000324585">
    <property type="component" value="Unassembled WGS sequence"/>
</dbReference>
<keyword evidence="3" id="KW-0498">Mitosis</keyword>
<dbReference type="InterPro" id="IPR026971">
    <property type="entry name" value="CND1/NCAPD3"/>
</dbReference>
<protein>
    <submittedName>
        <fullName evidence="9">Condensin complex subunit 1</fullName>
    </submittedName>
</protein>
<keyword evidence="2" id="KW-0132">Cell division</keyword>
<evidence type="ECO:0000256" key="7">
    <source>
        <dbReference type="SAM" id="MobiDB-lite"/>
    </source>
</evidence>
<evidence type="ECO:0000256" key="1">
    <source>
        <dbReference type="ARBA" id="ARBA00004123"/>
    </source>
</evidence>
<dbReference type="PANTHER" id="PTHR14222">
    <property type="entry name" value="CONDENSIN"/>
    <property type="match status" value="1"/>
</dbReference>
<feature type="compositionally biased region" description="Low complexity" evidence="7">
    <location>
        <begin position="1311"/>
        <end position="1326"/>
    </location>
</feature>
<name>A0A5J4YYD8_PORPP</name>
<proteinExistence type="predicted"/>
<feature type="compositionally biased region" description="Low complexity" evidence="7">
    <location>
        <begin position="1336"/>
        <end position="1352"/>
    </location>
</feature>
<keyword evidence="5" id="KW-0539">Nucleus</keyword>
<dbReference type="SUPFAM" id="SSF48371">
    <property type="entry name" value="ARM repeat"/>
    <property type="match status" value="1"/>
</dbReference>
<dbReference type="GO" id="GO:0010032">
    <property type="term" value="P:meiotic chromosome condensation"/>
    <property type="evidence" value="ECO:0007669"/>
    <property type="project" value="TreeGrafter"/>
</dbReference>
<feature type="domain" description="Condensin complex subunit 1 C-terminal" evidence="8">
    <location>
        <begin position="964"/>
        <end position="1123"/>
    </location>
</feature>
<evidence type="ECO:0000259" key="8">
    <source>
        <dbReference type="Pfam" id="PF12717"/>
    </source>
</evidence>